<dbReference type="InterPro" id="IPR038726">
    <property type="entry name" value="PDDEXK_AddAB-type"/>
</dbReference>
<evidence type="ECO:0000256" key="6">
    <source>
        <dbReference type="ARBA" id="ARBA00022839"/>
    </source>
</evidence>
<accession>A0A1V9Z3I3</accession>
<keyword evidence="9" id="KW-0234">DNA repair</keyword>
<evidence type="ECO:0000313" key="13">
    <source>
        <dbReference type="Proteomes" id="UP000243217"/>
    </source>
</evidence>
<keyword evidence="3" id="KW-0227">DNA damage</keyword>
<evidence type="ECO:0000256" key="2">
    <source>
        <dbReference type="ARBA" id="ARBA00022741"/>
    </source>
</evidence>
<gene>
    <name evidence="12" type="ORF">THRCLA_08694</name>
</gene>
<evidence type="ECO:0000256" key="4">
    <source>
        <dbReference type="ARBA" id="ARBA00022801"/>
    </source>
</evidence>
<keyword evidence="6" id="KW-0269">Exonuclease</keyword>
<keyword evidence="13" id="KW-1185">Reference proteome</keyword>
<comment type="caution">
    <text evidence="12">The sequence shown here is derived from an EMBL/GenBank/DDBJ whole genome shotgun (WGS) entry which is preliminary data.</text>
</comment>
<evidence type="ECO:0000313" key="12">
    <source>
        <dbReference type="EMBL" id="OQR92467.1"/>
    </source>
</evidence>
<protein>
    <recommendedName>
        <fullName evidence="14">PD-(D/E)XK endonuclease-like domain-containing protein</fullName>
    </recommendedName>
</protein>
<name>A0A1V9Z3I3_9STRA</name>
<dbReference type="GO" id="GO:0005524">
    <property type="term" value="F:ATP binding"/>
    <property type="evidence" value="ECO:0007669"/>
    <property type="project" value="UniProtKB-KW"/>
</dbReference>
<reference evidence="12 13" key="1">
    <citation type="journal article" date="2014" name="Genome Biol. Evol.">
        <title>The secreted proteins of Achlya hypogyna and Thraustotheca clavata identify the ancestral oomycete secretome and reveal gene acquisitions by horizontal gene transfer.</title>
        <authorList>
            <person name="Misner I."/>
            <person name="Blouin N."/>
            <person name="Leonard G."/>
            <person name="Richards T.A."/>
            <person name="Lane C.E."/>
        </authorList>
    </citation>
    <scope>NUCLEOTIDE SEQUENCE [LARGE SCALE GENOMIC DNA]</scope>
    <source>
        <strain evidence="12 13">ATCC 34112</strain>
    </source>
</reference>
<keyword evidence="4" id="KW-0378">Hydrolase</keyword>
<dbReference type="GO" id="GO:0000725">
    <property type="term" value="P:recombinational repair"/>
    <property type="evidence" value="ECO:0007669"/>
    <property type="project" value="TreeGrafter"/>
</dbReference>
<feature type="domain" description="UvrD-like helicase C-terminal" evidence="11">
    <location>
        <begin position="317"/>
        <end position="552"/>
    </location>
</feature>
<keyword evidence="8" id="KW-0238">DNA-binding</keyword>
<dbReference type="Gene3D" id="3.40.50.300">
    <property type="entry name" value="P-loop containing nucleotide triphosphate hydrolases"/>
    <property type="match status" value="1"/>
</dbReference>
<dbReference type="GO" id="GO:0003677">
    <property type="term" value="F:DNA binding"/>
    <property type="evidence" value="ECO:0007669"/>
    <property type="project" value="UniProtKB-KW"/>
</dbReference>
<dbReference type="GO" id="GO:0043138">
    <property type="term" value="F:3'-5' DNA helicase activity"/>
    <property type="evidence" value="ECO:0007669"/>
    <property type="project" value="TreeGrafter"/>
</dbReference>
<evidence type="ECO:0008006" key="14">
    <source>
        <dbReference type="Google" id="ProtNLM"/>
    </source>
</evidence>
<evidence type="ECO:0000256" key="3">
    <source>
        <dbReference type="ARBA" id="ARBA00022763"/>
    </source>
</evidence>
<dbReference type="GO" id="GO:0004527">
    <property type="term" value="F:exonuclease activity"/>
    <property type="evidence" value="ECO:0007669"/>
    <property type="project" value="UniProtKB-KW"/>
</dbReference>
<evidence type="ECO:0000256" key="1">
    <source>
        <dbReference type="ARBA" id="ARBA00022722"/>
    </source>
</evidence>
<evidence type="ECO:0000259" key="10">
    <source>
        <dbReference type="Pfam" id="PF12705"/>
    </source>
</evidence>
<dbReference type="SUPFAM" id="SSF52540">
    <property type="entry name" value="P-loop containing nucleoside triphosphate hydrolases"/>
    <property type="match status" value="1"/>
</dbReference>
<evidence type="ECO:0000256" key="9">
    <source>
        <dbReference type="ARBA" id="ARBA00023204"/>
    </source>
</evidence>
<keyword evidence="5" id="KW-0347">Helicase</keyword>
<feature type="domain" description="PD-(D/E)XK endonuclease-like" evidence="10">
    <location>
        <begin position="693"/>
        <end position="934"/>
    </location>
</feature>
<dbReference type="OrthoDB" id="64878at2759"/>
<evidence type="ECO:0000256" key="8">
    <source>
        <dbReference type="ARBA" id="ARBA00023125"/>
    </source>
</evidence>
<dbReference type="Gene3D" id="1.10.486.10">
    <property type="entry name" value="PCRA, domain 4"/>
    <property type="match status" value="1"/>
</dbReference>
<keyword evidence="2" id="KW-0547">Nucleotide-binding</keyword>
<proteinExistence type="predicted"/>
<evidence type="ECO:0000259" key="11">
    <source>
        <dbReference type="Pfam" id="PF13361"/>
    </source>
</evidence>
<dbReference type="InterPro" id="IPR027417">
    <property type="entry name" value="P-loop_NTPase"/>
</dbReference>
<dbReference type="InterPro" id="IPR011604">
    <property type="entry name" value="PDDEXK-like_dom_sf"/>
</dbReference>
<dbReference type="InterPro" id="IPR014017">
    <property type="entry name" value="DNA_helicase_UvrD-like_C"/>
</dbReference>
<dbReference type="Pfam" id="PF12705">
    <property type="entry name" value="PDDEXK_1"/>
    <property type="match status" value="1"/>
</dbReference>
<dbReference type="EMBL" id="JNBS01002326">
    <property type="protein sequence ID" value="OQR92467.1"/>
    <property type="molecule type" value="Genomic_DNA"/>
</dbReference>
<dbReference type="Gene3D" id="3.90.320.10">
    <property type="match status" value="1"/>
</dbReference>
<evidence type="ECO:0000256" key="7">
    <source>
        <dbReference type="ARBA" id="ARBA00022840"/>
    </source>
</evidence>
<dbReference type="PANTHER" id="PTHR11070:SF2">
    <property type="entry name" value="ATP-DEPENDENT DNA HELICASE SRS2"/>
    <property type="match status" value="1"/>
</dbReference>
<evidence type="ECO:0000256" key="5">
    <source>
        <dbReference type="ARBA" id="ARBA00022806"/>
    </source>
</evidence>
<dbReference type="Proteomes" id="UP000243217">
    <property type="component" value="Unassembled WGS sequence"/>
</dbReference>
<organism evidence="12 13">
    <name type="scientific">Thraustotheca clavata</name>
    <dbReference type="NCBI Taxonomy" id="74557"/>
    <lineage>
        <taxon>Eukaryota</taxon>
        <taxon>Sar</taxon>
        <taxon>Stramenopiles</taxon>
        <taxon>Oomycota</taxon>
        <taxon>Saprolegniomycetes</taxon>
        <taxon>Saprolegniales</taxon>
        <taxon>Achlyaceae</taxon>
        <taxon>Thraustotheca</taxon>
    </lineage>
</organism>
<dbReference type="PANTHER" id="PTHR11070">
    <property type="entry name" value="UVRD / RECB / PCRA DNA HELICASE FAMILY MEMBER"/>
    <property type="match status" value="1"/>
</dbReference>
<dbReference type="Pfam" id="PF13361">
    <property type="entry name" value="UvrD_C"/>
    <property type="match status" value="1"/>
</dbReference>
<keyword evidence="7" id="KW-0067">ATP-binding</keyword>
<dbReference type="AlphaFoldDB" id="A0A1V9Z3I3"/>
<dbReference type="InterPro" id="IPR000212">
    <property type="entry name" value="DNA_helicase_UvrD/REP"/>
</dbReference>
<sequence length="938" mass="106501">MLRQRWPTYLQKITRQSSTLSLSHEQQALLESQKHLERGRLTIVSGLEGSGKSTCGAAILKTTELNTLALSPRWIDNSMQRYVEDAMPIGFLDKSHLQMMSLGEWCEDFRRQYASSANERLLSPAEARVFIYQHIDEIPRASFRGFKSKPMLQNAVSDTLRCFQELERQGIAPDEYALYIQTNLVDPESTKLTAKQFTDKLTAHTNLCEAYSAYRELLKKYHVNTRHGVVLDALELAREHPYYLHSALEHIQKIVIDDAEHLTPAMMRVILTCIMDTSPEHEFLAFENKFGANSIEWPNFVRQFKLEWNHNFHPNIEIYKVASQILSDNQKSSSNDVVEMFESATLHDEVAHVVKLITEEKNAEKRVLVLTADPSTVQLVINQLHQSDICAASLEHKELFKIPIVRSGLSLLMALASPSDSLHLFSLLQATQNSQIDTTVLAKIMEDTTSRHINLIDALATAATESEGIELFLTLFNRLQKESMMLSCAELVQLYFTETGELNKLMEPESEADAESSMALAAFLRHVIEAQNVVRSPYVPFVAPYLQQLQSTGRHYLPRDLSALKSNDVLVASLKNSIPEQIEVDSVFFMNMHDNAFPGRARRGIGSGILPTELFLSKEKPNTRLEHLTKSRNQLFHHIQRATSRIVFSKVHDKPWHLLPWAHDAKSIENVKQETQQEPISTMPTSGTFELHHLSFTQIDEFVRCPHRYYLSRVLKLEQKPTASMVYGRSLHEGIAVWSQYSKESTAREKALEAFELSWTSGCFRSKLEEKALFSMGQDALNSFISHEENAQKDIITVEESFEFEVPEADISFQGVWDRIERMPNGDIYIVEFKSNLANVARDNQKLAEESLQLKLYMLAYYRLHGIRPTGAILRSLEDQHGLNAPGIIQATDDTDTEALAAVVNTSKAIRARSFDPKPSYLGCAFCSFADVCNNNST</sequence>
<keyword evidence="1" id="KW-0540">Nuclease</keyword>